<proteinExistence type="predicted"/>
<dbReference type="SUPFAM" id="SSF160631">
    <property type="entry name" value="SMI1/KNR4-like"/>
    <property type="match status" value="1"/>
</dbReference>
<dbReference type="Gene3D" id="3.40.1580.10">
    <property type="entry name" value="SMI1/KNR4-like"/>
    <property type="match status" value="1"/>
</dbReference>
<dbReference type="SMART" id="SM00860">
    <property type="entry name" value="SMI1_KNR4"/>
    <property type="match status" value="1"/>
</dbReference>
<dbReference type="InterPro" id="IPR018958">
    <property type="entry name" value="Knr4/Smi1-like_dom"/>
</dbReference>
<evidence type="ECO:0000259" key="1">
    <source>
        <dbReference type="SMART" id="SM00860"/>
    </source>
</evidence>
<accession>A0A6P2D208</accession>
<organism evidence="2 3">
    <name type="scientific">Gemmata massiliana</name>
    <dbReference type="NCBI Taxonomy" id="1210884"/>
    <lineage>
        <taxon>Bacteria</taxon>
        <taxon>Pseudomonadati</taxon>
        <taxon>Planctomycetota</taxon>
        <taxon>Planctomycetia</taxon>
        <taxon>Gemmatales</taxon>
        <taxon>Gemmataceae</taxon>
        <taxon>Gemmata</taxon>
    </lineage>
</organism>
<gene>
    <name evidence="2" type="ORF">SOIL9_23460</name>
</gene>
<dbReference type="AlphaFoldDB" id="A0A6P2D208"/>
<evidence type="ECO:0000313" key="2">
    <source>
        <dbReference type="EMBL" id="VTR95368.1"/>
    </source>
</evidence>
<dbReference type="EMBL" id="LR593886">
    <property type="protein sequence ID" value="VTR95368.1"/>
    <property type="molecule type" value="Genomic_DNA"/>
</dbReference>
<dbReference type="InterPro" id="IPR051873">
    <property type="entry name" value="KNR4/SMI1_regulator"/>
</dbReference>
<dbReference type="InterPro" id="IPR037883">
    <property type="entry name" value="Knr4/Smi1-like_sf"/>
</dbReference>
<keyword evidence="3" id="KW-1185">Reference proteome</keyword>
<sequence length="242" mass="27287">MTAGAGDVMTVAGATRARWIDNFLPSGAYFAPLVLHGDCAMGDLESAWDRIHQWLAAHAPVVLASLGPPATDEQFQRAETEMSVVLSDDVKACYRIHDGQRVIPTPVSYHPTLKCAPSFLYGHRWHSLADVTDYWHTLHDLRGEFSEVKGRPRGPIRKDWWNGKWIPITRDSAGDLHCLDLIPLKRGHVGQVIYWYHDEGERFVVAESLTKWLTQFSHELERGEFTTAPDTHGPGLVRVRDL</sequence>
<reference evidence="2 3" key="1">
    <citation type="submission" date="2019-05" db="EMBL/GenBank/DDBJ databases">
        <authorList>
            <consortium name="Science for Life Laboratories"/>
        </authorList>
    </citation>
    <scope>NUCLEOTIDE SEQUENCE [LARGE SCALE GENOMIC DNA]</scope>
    <source>
        <strain evidence="2">Soil9</strain>
    </source>
</reference>
<dbReference type="Proteomes" id="UP000464178">
    <property type="component" value="Chromosome"/>
</dbReference>
<dbReference type="Pfam" id="PF09346">
    <property type="entry name" value="SMI1_KNR4"/>
    <property type="match status" value="1"/>
</dbReference>
<dbReference type="PANTHER" id="PTHR47432:SF1">
    <property type="entry name" value="CELL WALL ASSEMBLY REGULATOR SMI1"/>
    <property type="match status" value="1"/>
</dbReference>
<feature type="domain" description="Knr4/Smi1-like" evidence="1">
    <location>
        <begin position="69"/>
        <end position="215"/>
    </location>
</feature>
<evidence type="ECO:0000313" key="3">
    <source>
        <dbReference type="Proteomes" id="UP000464178"/>
    </source>
</evidence>
<dbReference type="KEGG" id="gms:SOIL9_23460"/>
<protein>
    <recommendedName>
        <fullName evidence="1">Knr4/Smi1-like domain-containing protein</fullName>
    </recommendedName>
</protein>
<dbReference type="PANTHER" id="PTHR47432">
    <property type="entry name" value="CELL WALL ASSEMBLY REGULATOR SMI1"/>
    <property type="match status" value="1"/>
</dbReference>
<name>A0A6P2D208_9BACT</name>